<dbReference type="AlphaFoldDB" id="A0A7W9ZCN6"/>
<feature type="region of interest" description="Disordered" evidence="1">
    <location>
        <begin position="62"/>
        <end position="94"/>
    </location>
</feature>
<dbReference type="Proteomes" id="UP000544872">
    <property type="component" value="Unassembled WGS sequence"/>
</dbReference>
<dbReference type="RefSeq" id="WP_184260191.1">
    <property type="nucleotide sequence ID" value="NZ_JACIIX010000001.1"/>
</dbReference>
<evidence type="ECO:0000313" key="2">
    <source>
        <dbReference type="EMBL" id="MBB6208798.1"/>
    </source>
</evidence>
<protein>
    <submittedName>
        <fullName evidence="2">Ribosomal protein S14</fullName>
    </submittedName>
</protein>
<reference evidence="2 3" key="1">
    <citation type="submission" date="2020-08" db="EMBL/GenBank/DDBJ databases">
        <title>Genomic Encyclopedia of Type Strains, Phase IV (KMG-IV): sequencing the most valuable type-strain genomes for metagenomic binning, comparative biology and taxonomic classification.</title>
        <authorList>
            <person name="Goeker M."/>
        </authorList>
    </citation>
    <scope>NUCLEOTIDE SEQUENCE [LARGE SCALE GENOMIC DNA]</scope>
    <source>
        <strain evidence="2 3">DSM 11590</strain>
    </source>
</reference>
<sequence>MTDPIKDAMSCPACGGGSTVYRRDGATGYRYRRCQVCSHAFVTQELILTGYRVTRYTRRPGFAPADPAGQEHLTKTMKGHPVSAGMALSSTLRP</sequence>
<evidence type="ECO:0000313" key="3">
    <source>
        <dbReference type="Proteomes" id="UP000544872"/>
    </source>
</evidence>
<name>A0A7W9ZCN6_NOVIT</name>
<proteinExistence type="predicted"/>
<keyword evidence="2" id="KW-0689">Ribosomal protein</keyword>
<dbReference type="SUPFAM" id="SSF144020">
    <property type="entry name" value="FdhE-like"/>
    <property type="match status" value="1"/>
</dbReference>
<gene>
    <name evidence="2" type="ORF">FHS48_000179</name>
</gene>
<keyword evidence="2" id="KW-0687">Ribonucleoprotein</keyword>
<dbReference type="InterPro" id="IPR024064">
    <property type="entry name" value="FdhE-like_sf"/>
</dbReference>
<dbReference type="EMBL" id="JACIIX010000001">
    <property type="protein sequence ID" value="MBB6208798.1"/>
    <property type="molecule type" value="Genomic_DNA"/>
</dbReference>
<keyword evidence="3" id="KW-1185">Reference proteome</keyword>
<organism evidence="2 3">
    <name type="scientific">Novispirillum itersonii</name>
    <name type="common">Aquaspirillum itersonii</name>
    <dbReference type="NCBI Taxonomy" id="189"/>
    <lineage>
        <taxon>Bacteria</taxon>
        <taxon>Pseudomonadati</taxon>
        <taxon>Pseudomonadota</taxon>
        <taxon>Alphaproteobacteria</taxon>
        <taxon>Rhodospirillales</taxon>
        <taxon>Novispirillaceae</taxon>
        <taxon>Novispirillum</taxon>
    </lineage>
</organism>
<comment type="caution">
    <text evidence="2">The sequence shown here is derived from an EMBL/GenBank/DDBJ whole genome shotgun (WGS) entry which is preliminary data.</text>
</comment>
<dbReference type="GO" id="GO:0005840">
    <property type="term" value="C:ribosome"/>
    <property type="evidence" value="ECO:0007669"/>
    <property type="project" value="UniProtKB-KW"/>
</dbReference>
<evidence type="ECO:0000256" key="1">
    <source>
        <dbReference type="SAM" id="MobiDB-lite"/>
    </source>
</evidence>
<accession>A0A7W9ZCN6</accession>